<feature type="transmembrane region" description="Helical" evidence="10">
    <location>
        <begin position="28"/>
        <end position="46"/>
    </location>
</feature>
<dbReference type="InterPro" id="IPR050222">
    <property type="entry name" value="MATE_MdtK"/>
</dbReference>
<feature type="transmembrane region" description="Helical" evidence="10">
    <location>
        <begin position="321"/>
        <end position="340"/>
    </location>
</feature>
<gene>
    <name evidence="11" type="ORF">METZ01_LOCUS41758</name>
</gene>
<protein>
    <recommendedName>
        <fullName evidence="9">Multidrug-efflux transporter</fullName>
    </recommendedName>
</protein>
<dbReference type="GO" id="GO:0015297">
    <property type="term" value="F:antiporter activity"/>
    <property type="evidence" value="ECO:0007669"/>
    <property type="project" value="UniProtKB-KW"/>
</dbReference>
<name>A0A381RCF9_9ZZZZ</name>
<dbReference type="GO" id="GO:0042910">
    <property type="term" value="F:xenobiotic transmembrane transporter activity"/>
    <property type="evidence" value="ECO:0007669"/>
    <property type="project" value="InterPro"/>
</dbReference>
<accession>A0A381RCF9</accession>
<dbReference type="Pfam" id="PF01554">
    <property type="entry name" value="MatE"/>
    <property type="match status" value="2"/>
</dbReference>
<evidence type="ECO:0000256" key="4">
    <source>
        <dbReference type="ARBA" id="ARBA00022475"/>
    </source>
</evidence>
<dbReference type="GO" id="GO:0006811">
    <property type="term" value="P:monoatomic ion transport"/>
    <property type="evidence" value="ECO:0007669"/>
    <property type="project" value="UniProtKB-KW"/>
</dbReference>
<reference evidence="11" key="1">
    <citation type="submission" date="2018-05" db="EMBL/GenBank/DDBJ databases">
        <authorList>
            <person name="Lanie J.A."/>
            <person name="Ng W.-L."/>
            <person name="Kazmierczak K.M."/>
            <person name="Andrzejewski T.M."/>
            <person name="Davidsen T.M."/>
            <person name="Wayne K.J."/>
            <person name="Tettelin H."/>
            <person name="Glass J.I."/>
            <person name="Rusch D."/>
            <person name="Podicherti R."/>
            <person name="Tsui H.-C.T."/>
            <person name="Winkler M.E."/>
        </authorList>
    </citation>
    <scope>NUCLEOTIDE SEQUENCE</scope>
</reference>
<keyword evidence="5 10" id="KW-0812">Transmembrane</keyword>
<feature type="transmembrane region" description="Helical" evidence="10">
    <location>
        <begin position="223"/>
        <end position="246"/>
    </location>
</feature>
<evidence type="ECO:0000256" key="1">
    <source>
        <dbReference type="ARBA" id="ARBA00004651"/>
    </source>
</evidence>
<keyword evidence="4" id="KW-1003">Cell membrane</keyword>
<dbReference type="PIRSF" id="PIRSF006603">
    <property type="entry name" value="DinF"/>
    <property type="match status" value="1"/>
</dbReference>
<comment type="subcellular location">
    <subcellularLocation>
        <location evidence="1">Cell membrane</location>
        <topology evidence="1">Multi-pass membrane protein</topology>
    </subcellularLocation>
</comment>
<dbReference type="PANTHER" id="PTHR43298">
    <property type="entry name" value="MULTIDRUG RESISTANCE PROTEIN NORM-RELATED"/>
    <property type="match status" value="1"/>
</dbReference>
<evidence type="ECO:0000256" key="3">
    <source>
        <dbReference type="ARBA" id="ARBA00022449"/>
    </source>
</evidence>
<evidence type="ECO:0000256" key="7">
    <source>
        <dbReference type="ARBA" id="ARBA00023065"/>
    </source>
</evidence>
<evidence type="ECO:0000256" key="5">
    <source>
        <dbReference type="ARBA" id="ARBA00022692"/>
    </source>
</evidence>
<feature type="transmembrane region" description="Helical" evidence="10">
    <location>
        <begin position="387"/>
        <end position="409"/>
    </location>
</feature>
<dbReference type="InterPro" id="IPR048279">
    <property type="entry name" value="MdtK-like"/>
</dbReference>
<feature type="transmembrane region" description="Helical" evidence="10">
    <location>
        <begin position="361"/>
        <end position="381"/>
    </location>
</feature>
<dbReference type="CDD" id="cd13131">
    <property type="entry name" value="MATE_NorM_like"/>
    <property type="match status" value="1"/>
</dbReference>
<dbReference type="PANTHER" id="PTHR43298:SF2">
    <property type="entry name" value="FMN_FAD EXPORTER YEEO-RELATED"/>
    <property type="match status" value="1"/>
</dbReference>
<feature type="transmembrane region" description="Helical" evidence="10">
    <location>
        <begin position="163"/>
        <end position="183"/>
    </location>
</feature>
<proteinExistence type="predicted"/>
<feature type="transmembrane region" description="Helical" evidence="10">
    <location>
        <begin position="104"/>
        <end position="123"/>
    </location>
</feature>
<dbReference type="EMBL" id="UINC01001793">
    <property type="protein sequence ID" value="SUZ88904.1"/>
    <property type="molecule type" value="Genomic_DNA"/>
</dbReference>
<keyword evidence="6 10" id="KW-1133">Transmembrane helix</keyword>
<organism evidence="11">
    <name type="scientific">marine metagenome</name>
    <dbReference type="NCBI Taxonomy" id="408172"/>
    <lineage>
        <taxon>unclassified sequences</taxon>
        <taxon>metagenomes</taxon>
        <taxon>ecological metagenomes</taxon>
    </lineage>
</organism>
<dbReference type="NCBIfam" id="TIGR00797">
    <property type="entry name" value="matE"/>
    <property type="match status" value="1"/>
</dbReference>
<feature type="transmembrane region" description="Helical" evidence="10">
    <location>
        <begin position="67"/>
        <end position="92"/>
    </location>
</feature>
<evidence type="ECO:0000256" key="2">
    <source>
        <dbReference type="ARBA" id="ARBA00022448"/>
    </source>
</evidence>
<feature type="transmembrane region" description="Helical" evidence="10">
    <location>
        <begin position="252"/>
        <end position="274"/>
    </location>
</feature>
<keyword evidence="2" id="KW-0813">Transport</keyword>
<evidence type="ECO:0000256" key="8">
    <source>
        <dbReference type="ARBA" id="ARBA00023136"/>
    </source>
</evidence>
<dbReference type="InterPro" id="IPR002528">
    <property type="entry name" value="MATE_fam"/>
</dbReference>
<evidence type="ECO:0000256" key="9">
    <source>
        <dbReference type="ARBA" id="ARBA00031636"/>
    </source>
</evidence>
<evidence type="ECO:0000256" key="10">
    <source>
        <dbReference type="SAM" id="Phobius"/>
    </source>
</evidence>
<keyword evidence="3" id="KW-0050">Antiport</keyword>
<feature type="transmembrane region" description="Helical" evidence="10">
    <location>
        <begin position="286"/>
        <end position="309"/>
    </location>
</feature>
<keyword evidence="8 10" id="KW-0472">Membrane</keyword>
<feature type="transmembrane region" description="Helical" evidence="10">
    <location>
        <begin position="135"/>
        <end position="157"/>
    </location>
</feature>
<evidence type="ECO:0000313" key="11">
    <source>
        <dbReference type="EMBL" id="SUZ88904.1"/>
    </source>
</evidence>
<dbReference type="AlphaFoldDB" id="A0A381RCF9"/>
<keyword evidence="7" id="KW-0406">Ion transport</keyword>
<sequence length="424" mass="44935">MAMGFLDTAMAGHYSATDLAGVALGGNILWPIFMLTAGVTMALTPITAQLRGADRVHEIGALVRQGIWIALGASLVTVVVITQAGTAFQWMAIDRDAISIADQYLDAAAWGIPTVFVYVTLRYTSEGLGHTVSPMVIVAFALVVNAFLNYAFIYGRFGAPELGGVGCGYATAIVMWLELLLMTTQLFRSHFRRTGVTARFEFPNVATIADIFRIGLPIGLSSFVSMAIFSVIGFMVGTLGIVPLAAHSIAGNINWATFVIPMAIGGAASIRIGFMVGAHDYAGARAVGATAIKLSLGYALLVSLLLILFRHDVVALYSQDANVLAMAAVLILIIAVYQIADATQGTVVGALRGYKDTRAPMIFALVGYWLIALPLAAYFGFGDYGVYGFWTGMAIGVALVAAAGGLRLISTSRNHDRIKRFSGL</sequence>
<evidence type="ECO:0000256" key="6">
    <source>
        <dbReference type="ARBA" id="ARBA00022989"/>
    </source>
</evidence>
<dbReference type="GO" id="GO:0005886">
    <property type="term" value="C:plasma membrane"/>
    <property type="evidence" value="ECO:0007669"/>
    <property type="project" value="UniProtKB-SubCell"/>
</dbReference>